<proteinExistence type="inferred from homology"/>
<dbReference type="Pfam" id="PF01337">
    <property type="entry name" value="Barstar"/>
    <property type="match status" value="1"/>
</dbReference>
<sequence>MVSAVVPYRLVDMDSQEILLLAEDVRGFFIGADEEPPRTVVFVGARHIRQGKKKTESTQLEIVDRGMGKIGAYYIGKVARGAQGLRGGGGGYSDVEYSFHGNACEYPKAGEIWRKWSDSKQVSLGGWAEYPSEYHASWLHVVQTAWFSCGLRATRYQTAETAGIEGRELATEDAFYCAVGEAVNGPGGYFGSNLDALYDCLRTMKREEAHPFCLEWGDFSFSREVLGGEFTSSALSIFQEFGVQVNLAGD</sequence>
<protein>
    <submittedName>
        <fullName evidence="3">Barnase inhibitor</fullName>
    </submittedName>
</protein>
<dbReference type="Proteomes" id="UP000695264">
    <property type="component" value="Unassembled WGS sequence"/>
</dbReference>
<evidence type="ECO:0000259" key="2">
    <source>
        <dbReference type="Pfam" id="PF01337"/>
    </source>
</evidence>
<accession>A0ABX1BU79</accession>
<evidence type="ECO:0000313" key="4">
    <source>
        <dbReference type="Proteomes" id="UP000695264"/>
    </source>
</evidence>
<dbReference type="InterPro" id="IPR000468">
    <property type="entry name" value="Barstar"/>
</dbReference>
<keyword evidence="4" id="KW-1185">Reference proteome</keyword>
<dbReference type="EMBL" id="JAATEN010000003">
    <property type="protein sequence ID" value="NJP99980.1"/>
    <property type="molecule type" value="Genomic_DNA"/>
</dbReference>
<dbReference type="RefSeq" id="WP_168100715.1">
    <property type="nucleotide sequence ID" value="NZ_JAATEN010000003.1"/>
</dbReference>
<comment type="similarity">
    <text evidence="1">Belongs to the barstar family.</text>
</comment>
<name>A0ABX1BU79_9ACTN</name>
<organism evidence="3 4">
    <name type="scientific">Streptomyces zingiberis</name>
    <dbReference type="NCBI Taxonomy" id="2053010"/>
    <lineage>
        <taxon>Bacteria</taxon>
        <taxon>Bacillati</taxon>
        <taxon>Actinomycetota</taxon>
        <taxon>Actinomycetes</taxon>
        <taxon>Kitasatosporales</taxon>
        <taxon>Streptomycetaceae</taxon>
        <taxon>Streptomyces</taxon>
    </lineage>
</organism>
<dbReference type="InterPro" id="IPR035905">
    <property type="entry name" value="Barstar-like_sf"/>
</dbReference>
<comment type="caution">
    <text evidence="3">The sequence shown here is derived from an EMBL/GenBank/DDBJ whole genome shotgun (WGS) entry which is preliminary data.</text>
</comment>
<dbReference type="SUPFAM" id="SSF52038">
    <property type="entry name" value="Barstar-related"/>
    <property type="match status" value="1"/>
</dbReference>
<gene>
    <name evidence="3" type="ORF">HCK00_05380</name>
</gene>
<feature type="domain" description="Barstar (barnase inhibitor)" evidence="2">
    <location>
        <begin position="162"/>
        <end position="241"/>
    </location>
</feature>
<evidence type="ECO:0000313" key="3">
    <source>
        <dbReference type="EMBL" id="NJP99980.1"/>
    </source>
</evidence>
<reference evidence="3 4" key="1">
    <citation type="submission" date="2020-03" db="EMBL/GenBank/DDBJ databases">
        <title>WGS of actinomycetes isolated from Thailand.</title>
        <authorList>
            <person name="Thawai C."/>
        </authorList>
    </citation>
    <scope>NUCLEOTIDE SEQUENCE [LARGE SCALE GENOMIC DNA]</scope>
    <source>
        <strain evidence="3 4">PLAI 1-29</strain>
    </source>
</reference>
<dbReference type="Gene3D" id="3.30.370.10">
    <property type="entry name" value="Barstar-like"/>
    <property type="match status" value="1"/>
</dbReference>
<evidence type="ECO:0000256" key="1">
    <source>
        <dbReference type="ARBA" id="ARBA00006845"/>
    </source>
</evidence>